<dbReference type="GeneID" id="117243573"/>
<name>A0A6J3LQM1_9HYME</name>
<feature type="region of interest" description="Disordered" evidence="1">
    <location>
        <begin position="144"/>
        <end position="167"/>
    </location>
</feature>
<gene>
    <name evidence="3" type="primary">LOC117243573</name>
</gene>
<protein>
    <submittedName>
        <fullName evidence="3">Uncharacterized protein LOC117243573 isoform X1</fullName>
    </submittedName>
</protein>
<evidence type="ECO:0000256" key="1">
    <source>
        <dbReference type="SAM" id="MobiDB-lite"/>
    </source>
</evidence>
<dbReference type="RefSeq" id="XP_033367076.1">
    <property type="nucleotide sequence ID" value="XM_033511185.1"/>
</dbReference>
<dbReference type="AlphaFoldDB" id="A0A6J3LQM1"/>
<feature type="compositionally biased region" description="Basic residues" evidence="1">
    <location>
        <begin position="158"/>
        <end position="167"/>
    </location>
</feature>
<dbReference type="KEGG" id="bvk:117243573"/>
<evidence type="ECO:0000313" key="2">
    <source>
        <dbReference type="Proteomes" id="UP000504631"/>
    </source>
</evidence>
<organism evidence="2 3">
    <name type="scientific">Bombus vosnesenskii</name>
    <dbReference type="NCBI Taxonomy" id="207650"/>
    <lineage>
        <taxon>Eukaryota</taxon>
        <taxon>Metazoa</taxon>
        <taxon>Ecdysozoa</taxon>
        <taxon>Arthropoda</taxon>
        <taxon>Hexapoda</taxon>
        <taxon>Insecta</taxon>
        <taxon>Pterygota</taxon>
        <taxon>Neoptera</taxon>
        <taxon>Endopterygota</taxon>
        <taxon>Hymenoptera</taxon>
        <taxon>Apocrita</taxon>
        <taxon>Aculeata</taxon>
        <taxon>Apoidea</taxon>
        <taxon>Anthophila</taxon>
        <taxon>Apidae</taxon>
        <taxon>Bombus</taxon>
        <taxon>Pyrobombus</taxon>
    </lineage>
</organism>
<reference evidence="3" key="1">
    <citation type="submission" date="2025-08" db="UniProtKB">
        <authorList>
            <consortium name="RefSeq"/>
        </authorList>
    </citation>
    <scope>IDENTIFICATION</scope>
    <source>
        <tissue evidence="3">Muscle</tissue>
    </source>
</reference>
<dbReference type="Proteomes" id="UP000504631">
    <property type="component" value="Unplaced"/>
</dbReference>
<sequence length="167" mass="19811">MYACEGIVQEWREKGKLQNCREATAQVDDECKCDVIDITTKSNYRHAVREIPQSIKHSEERRGCKWRMKGHGRSAFQQKWKKRRVWSSARTSEDKLIFATIQQREMECVRGSNGYKISCIHESRGHLFSPYPGTTTRRIWKKARNRERKEKGPMKIRPWPRRNRAGC</sequence>
<accession>A0A6J3LQM1</accession>
<keyword evidence="2" id="KW-1185">Reference proteome</keyword>
<evidence type="ECO:0000313" key="3">
    <source>
        <dbReference type="RefSeq" id="XP_033367076.1"/>
    </source>
</evidence>
<proteinExistence type="predicted"/>